<evidence type="ECO:0000256" key="2">
    <source>
        <dbReference type="ARBA" id="ARBA00022801"/>
    </source>
</evidence>
<evidence type="ECO:0000313" key="3">
    <source>
        <dbReference type="EMBL" id="MBB5705621.1"/>
    </source>
</evidence>
<reference evidence="3 4" key="1">
    <citation type="submission" date="2020-08" db="EMBL/GenBank/DDBJ databases">
        <title>Genomic Encyclopedia of Type Strains, Phase IV (KMG-IV): sequencing the most valuable type-strain genomes for metagenomic binning, comparative biology and taxonomic classification.</title>
        <authorList>
            <person name="Goeker M."/>
        </authorList>
    </citation>
    <scope>NUCLEOTIDE SEQUENCE [LARGE SCALE GENOMIC DNA]</scope>
    <source>
        <strain evidence="3 4">DSM 27163</strain>
    </source>
</reference>
<dbReference type="Pfam" id="PF00756">
    <property type="entry name" value="Esterase"/>
    <property type="match status" value="1"/>
</dbReference>
<dbReference type="PANTHER" id="PTHR40841:SF2">
    <property type="entry name" value="SIDEROPHORE-DEGRADING ESTERASE (EUROFUNG)"/>
    <property type="match status" value="1"/>
</dbReference>
<comment type="caution">
    <text evidence="3">The sequence shown here is derived from an EMBL/GenBank/DDBJ whole genome shotgun (WGS) entry which is preliminary data.</text>
</comment>
<dbReference type="PANTHER" id="PTHR40841">
    <property type="entry name" value="SIDEROPHORE TRIACETYLFUSARININE C ESTERASE"/>
    <property type="match status" value="1"/>
</dbReference>
<dbReference type="RefSeq" id="WP_184095855.1">
    <property type="nucleotide sequence ID" value="NZ_JACIJH010000002.1"/>
</dbReference>
<dbReference type="InterPro" id="IPR000801">
    <property type="entry name" value="Esterase-like"/>
</dbReference>
<dbReference type="GO" id="GO:0016788">
    <property type="term" value="F:hydrolase activity, acting on ester bonds"/>
    <property type="evidence" value="ECO:0007669"/>
    <property type="project" value="TreeGrafter"/>
</dbReference>
<organism evidence="3 4">
    <name type="scientific">Sphingopyxis panaciterrulae</name>
    <dbReference type="NCBI Taxonomy" id="462372"/>
    <lineage>
        <taxon>Bacteria</taxon>
        <taxon>Pseudomonadati</taxon>
        <taxon>Pseudomonadota</taxon>
        <taxon>Alphaproteobacteria</taxon>
        <taxon>Sphingomonadales</taxon>
        <taxon>Sphingomonadaceae</taxon>
        <taxon>Sphingopyxis</taxon>
    </lineage>
</organism>
<name>A0A7W9B432_9SPHN</name>
<sequence length="290" mass="30374">MQFSVRASLEQFTLAHPSGEGQVRISVAAPAVEAPAAGVPVLYVVDGDMLFGLAAEIARAVSSVAGFPAHYVVGIGYDAAYADFLKRRTADLTPPIGAEALASLGGLAAAIGGEQSGGADAFLAFLAETLQPEIAARYPQTAGGDRILFGHSLGGLFAAHALLTRPDSFSAFIVGSPSLWWNGFAILEELPAFRDRLAALSRQPRVFVDVGAREQELPTSVPEGIGVTLAEAQAQIRASRMVDAAREFADALRDAGVEALRHVAFAEDDHVSAAPTGMLHGMRFALGHER</sequence>
<evidence type="ECO:0000256" key="1">
    <source>
        <dbReference type="ARBA" id="ARBA00005622"/>
    </source>
</evidence>
<dbReference type="SUPFAM" id="SSF53474">
    <property type="entry name" value="alpha/beta-Hydrolases"/>
    <property type="match status" value="1"/>
</dbReference>
<comment type="similarity">
    <text evidence="1">Belongs to the esterase D family.</text>
</comment>
<protein>
    <recommendedName>
        <fullName evidence="5">Esterase</fullName>
    </recommendedName>
</protein>
<dbReference type="Gene3D" id="3.40.50.1820">
    <property type="entry name" value="alpha/beta hydrolase"/>
    <property type="match status" value="1"/>
</dbReference>
<proteinExistence type="inferred from homology"/>
<keyword evidence="2" id="KW-0378">Hydrolase</keyword>
<dbReference type="AlphaFoldDB" id="A0A7W9B432"/>
<dbReference type="InterPro" id="IPR029058">
    <property type="entry name" value="AB_hydrolase_fold"/>
</dbReference>
<dbReference type="EMBL" id="JACIJH010000002">
    <property type="protein sequence ID" value="MBB5705621.1"/>
    <property type="molecule type" value="Genomic_DNA"/>
</dbReference>
<evidence type="ECO:0008006" key="5">
    <source>
        <dbReference type="Google" id="ProtNLM"/>
    </source>
</evidence>
<keyword evidence="4" id="KW-1185">Reference proteome</keyword>
<dbReference type="Proteomes" id="UP000537161">
    <property type="component" value="Unassembled WGS sequence"/>
</dbReference>
<gene>
    <name evidence="3" type="ORF">FHR21_000954</name>
</gene>
<dbReference type="InterPro" id="IPR052558">
    <property type="entry name" value="Siderophore_Hydrolase_D"/>
</dbReference>
<evidence type="ECO:0000313" key="4">
    <source>
        <dbReference type="Proteomes" id="UP000537161"/>
    </source>
</evidence>
<accession>A0A7W9B432</accession>